<feature type="transmembrane region" description="Helical" evidence="8">
    <location>
        <begin position="192"/>
        <end position="216"/>
    </location>
</feature>
<dbReference type="RefSeq" id="WP_004621417.1">
    <property type="nucleotide sequence ID" value="NZ_ACXX02000014.1"/>
</dbReference>
<feature type="domain" description="Glycosyltransferase RgtA/B/C/D-like" evidence="9">
    <location>
        <begin position="133"/>
        <end position="288"/>
    </location>
</feature>
<comment type="caution">
    <text evidence="10">The sequence shown here is derived from an EMBL/GenBank/DDBJ whole genome shotgun (WGS) entry which is preliminary data.</text>
</comment>
<evidence type="ECO:0000256" key="5">
    <source>
        <dbReference type="ARBA" id="ARBA00022692"/>
    </source>
</evidence>
<dbReference type="InterPro" id="IPR050297">
    <property type="entry name" value="LipidA_mod_glycosyltrf_83"/>
</dbReference>
<keyword evidence="6 8" id="KW-1133">Transmembrane helix</keyword>
<dbReference type="InterPro" id="IPR038731">
    <property type="entry name" value="RgtA/B/C-like"/>
</dbReference>
<name>F1TGQ8_9FIRM</name>
<evidence type="ECO:0000256" key="4">
    <source>
        <dbReference type="ARBA" id="ARBA00022679"/>
    </source>
</evidence>
<feature type="transmembrane region" description="Helical" evidence="8">
    <location>
        <begin position="121"/>
        <end position="142"/>
    </location>
</feature>
<organism evidence="10 11">
    <name type="scientific">Ruminiclostridium papyrosolvens DSM 2782</name>
    <dbReference type="NCBI Taxonomy" id="588581"/>
    <lineage>
        <taxon>Bacteria</taxon>
        <taxon>Bacillati</taxon>
        <taxon>Bacillota</taxon>
        <taxon>Clostridia</taxon>
        <taxon>Eubacteriales</taxon>
        <taxon>Oscillospiraceae</taxon>
        <taxon>Ruminiclostridium</taxon>
    </lineage>
</organism>
<evidence type="ECO:0000256" key="3">
    <source>
        <dbReference type="ARBA" id="ARBA00022676"/>
    </source>
</evidence>
<keyword evidence="2" id="KW-1003">Cell membrane</keyword>
<keyword evidence="4" id="KW-0808">Transferase</keyword>
<gene>
    <name evidence="10" type="ORF">Cpap_0328</name>
</gene>
<evidence type="ECO:0000256" key="1">
    <source>
        <dbReference type="ARBA" id="ARBA00004651"/>
    </source>
</evidence>
<feature type="transmembrane region" description="Helical" evidence="8">
    <location>
        <begin position="9"/>
        <end position="30"/>
    </location>
</feature>
<proteinExistence type="predicted"/>
<keyword evidence="3" id="KW-0328">Glycosyltransferase</keyword>
<feature type="transmembrane region" description="Helical" evidence="8">
    <location>
        <begin position="42"/>
        <end position="60"/>
    </location>
</feature>
<evidence type="ECO:0000256" key="7">
    <source>
        <dbReference type="ARBA" id="ARBA00023136"/>
    </source>
</evidence>
<dbReference type="eggNOG" id="COG5305">
    <property type="taxonomic scope" value="Bacteria"/>
</dbReference>
<evidence type="ECO:0000313" key="10">
    <source>
        <dbReference type="EMBL" id="EGD46389.1"/>
    </source>
</evidence>
<dbReference type="EMBL" id="ACXX02000014">
    <property type="protein sequence ID" value="EGD46389.1"/>
    <property type="molecule type" value="Genomic_DNA"/>
</dbReference>
<protein>
    <recommendedName>
        <fullName evidence="9">Glycosyltransferase RgtA/B/C/D-like domain-containing protein</fullName>
    </recommendedName>
</protein>
<dbReference type="OrthoDB" id="2445770at2"/>
<feature type="transmembrane region" description="Helical" evidence="8">
    <location>
        <begin position="228"/>
        <end position="245"/>
    </location>
</feature>
<dbReference type="Pfam" id="PF13231">
    <property type="entry name" value="PMT_2"/>
    <property type="match status" value="1"/>
</dbReference>
<feature type="transmembrane region" description="Helical" evidence="8">
    <location>
        <begin position="409"/>
        <end position="433"/>
    </location>
</feature>
<feature type="transmembrane region" description="Helical" evidence="8">
    <location>
        <begin position="274"/>
        <end position="294"/>
    </location>
</feature>
<dbReference type="PANTHER" id="PTHR33908:SF11">
    <property type="entry name" value="MEMBRANE PROTEIN"/>
    <property type="match status" value="1"/>
</dbReference>
<feature type="transmembrane region" description="Helical" evidence="8">
    <location>
        <begin position="251"/>
        <end position="267"/>
    </location>
</feature>
<dbReference type="GO" id="GO:0016763">
    <property type="term" value="F:pentosyltransferase activity"/>
    <property type="evidence" value="ECO:0007669"/>
    <property type="project" value="TreeGrafter"/>
</dbReference>
<dbReference type="GO" id="GO:0009103">
    <property type="term" value="P:lipopolysaccharide biosynthetic process"/>
    <property type="evidence" value="ECO:0007669"/>
    <property type="project" value="UniProtKB-ARBA"/>
</dbReference>
<evidence type="ECO:0000256" key="2">
    <source>
        <dbReference type="ARBA" id="ARBA00022475"/>
    </source>
</evidence>
<comment type="subcellular location">
    <subcellularLocation>
        <location evidence="1">Cell membrane</location>
        <topology evidence="1">Multi-pass membrane protein</topology>
    </subcellularLocation>
</comment>
<dbReference type="GO" id="GO:0005886">
    <property type="term" value="C:plasma membrane"/>
    <property type="evidence" value="ECO:0007669"/>
    <property type="project" value="UniProtKB-SubCell"/>
</dbReference>
<feature type="transmembrane region" description="Helical" evidence="8">
    <location>
        <begin position="440"/>
        <end position="457"/>
    </location>
</feature>
<evidence type="ECO:0000313" key="11">
    <source>
        <dbReference type="Proteomes" id="UP000003860"/>
    </source>
</evidence>
<keyword evidence="7 8" id="KW-0472">Membrane</keyword>
<evidence type="ECO:0000256" key="8">
    <source>
        <dbReference type="SAM" id="Phobius"/>
    </source>
</evidence>
<evidence type="ECO:0000259" key="9">
    <source>
        <dbReference type="Pfam" id="PF13231"/>
    </source>
</evidence>
<sequence length="487" mass="54816">MKKTKIKDIIFYLIVFGAIALLIAVALIAAFKSGPAALKLPFIAGVVYFIGAGAGLFAIYRLNILTKINRTVFIILLILVAVIPRLVWNWYIQTQPFSDFLHLYNYGVNASQGDFKGFADFYAVFPFKIGFGMILAGLFSIFGSGLWTIKIFNILLSLALVLIIYAGGKMLYGEKAGRVASLLCALWPAQIMYTSAIASEHVFLVLFTGAVLLTLYFVKKYTYKNHDFWNGNMMLLAAGFITALAQLIRPMAMIMLPVFAVFILLYKRYRADNFTSFALGIKSIVLFIAVYFAVVNLVNLPIQKATGVDITKSDSGFNLMIGTNSKADGMFNNEDFSLIKKNNFDFEKVQKEAKDIAFSRIKNDPVGFAKLALRKYKIQWGDENYGYYWSTISSQDSKAENAVKSHPRIFYGVSQLFYILIILMAVCTCFYTLKEKRYDSLIILMIFGGLLLSYTFLEVQSRYHMPVIPLLIVFGTGFLEAGKRYEI</sequence>
<feature type="transmembrane region" description="Helical" evidence="8">
    <location>
        <begin position="72"/>
        <end position="91"/>
    </location>
</feature>
<feature type="transmembrane region" description="Helical" evidence="8">
    <location>
        <begin position="154"/>
        <end position="172"/>
    </location>
</feature>
<keyword evidence="11" id="KW-1185">Reference proteome</keyword>
<feature type="transmembrane region" description="Helical" evidence="8">
    <location>
        <begin position="463"/>
        <end position="481"/>
    </location>
</feature>
<reference evidence="10" key="1">
    <citation type="submission" date="2009-07" db="EMBL/GenBank/DDBJ databases">
        <authorList>
            <consortium name="US DOE Joint Genome Institute (JGI-PGF)"/>
            <person name="Lucas S."/>
            <person name="Copeland A."/>
            <person name="Lapidus A."/>
            <person name="Glavina del Rio T."/>
            <person name="Tice H."/>
            <person name="Bruce D."/>
            <person name="Goodwin L."/>
            <person name="Pitluck S."/>
            <person name="Larimer F."/>
            <person name="Land M.L."/>
            <person name="Mouttaki H."/>
            <person name="He Z."/>
            <person name="Zhou J."/>
            <person name="Hemme C.L."/>
        </authorList>
    </citation>
    <scope>NUCLEOTIDE SEQUENCE</scope>
    <source>
        <strain evidence="10">DSM 2782</strain>
    </source>
</reference>
<reference evidence="10" key="2">
    <citation type="submission" date="2011-01" db="EMBL/GenBank/DDBJ databases">
        <title>The Non-contiguous Finished genome of Clostridium papyrosolvens.</title>
        <authorList>
            <person name="Lucas S."/>
            <person name="Copeland A."/>
            <person name="Lapidus A."/>
            <person name="Cheng J.-F."/>
            <person name="Goodwin L."/>
            <person name="Pitluck S."/>
            <person name="Misra M."/>
            <person name="Chertkov O."/>
            <person name="Detter J.C."/>
            <person name="Han C."/>
            <person name="Tapia R."/>
            <person name="Land M."/>
            <person name="Hauser L."/>
            <person name="Kyrpides N."/>
            <person name="Ivanova N."/>
            <person name="Pagani I."/>
            <person name="Mouttaki H."/>
            <person name="He Z."/>
            <person name="Zhou J."/>
            <person name="Hemme C.L."/>
            <person name="Woyke T."/>
        </authorList>
    </citation>
    <scope>NUCLEOTIDE SEQUENCE [LARGE SCALE GENOMIC DNA]</scope>
    <source>
        <strain evidence="10">DSM 2782</strain>
    </source>
</reference>
<dbReference type="Proteomes" id="UP000003860">
    <property type="component" value="Unassembled WGS sequence"/>
</dbReference>
<dbReference type="AlphaFoldDB" id="F1TGQ8"/>
<evidence type="ECO:0000256" key="6">
    <source>
        <dbReference type="ARBA" id="ARBA00022989"/>
    </source>
</evidence>
<accession>F1TGQ8</accession>
<keyword evidence="5 8" id="KW-0812">Transmembrane</keyword>
<dbReference type="PANTHER" id="PTHR33908">
    <property type="entry name" value="MANNOSYLTRANSFERASE YKCB-RELATED"/>
    <property type="match status" value="1"/>
</dbReference>
<dbReference type="STRING" id="588581.Cpap_0328"/>